<evidence type="ECO:0000313" key="3">
    <source>
        <dbReference type="Proteomes" id="UP000536835"/>
    </source>
</evidence>
<sequence>MADDFELNIELTAGDDATQIEMRVTTDSSRTDLELAFRFLPEGVVVLDSSGRDVTDGVRGFSGDETYIIVLDGDRGYADSFEVLATVPGVEGEPSAEARQTVSFAVDRTVQRETEVSDAEEFGLFGGETSALFHTYIPLVGGGLDEAAVSNLFLAGADGTLGMSLGRIVWETEGELDGLALGESRSVTLSYDLTIGDGPATPQSLPITFTMTDEGLIADAEGVSINELRTGAIEVNIDPLADLDLLNDPFETGTVVFADGSVSAEEALDDFLGQARAAFSNAEALETAAQAEVDALTGEKARLEERADTLETLLGLRTEQAALTVQLGLATAAAATARGTLTGLENALGTALEGLVQLGGRIARGTAETLIRFAELNNRTLDRRLTAEEFRLDRLQARQDQLEDQAENGPRKILAALRLRSTDRQIDRAEERIRRIEERIENNNDRIDILRQRIEQTLAVDELQARVDAARSELEKLTEAADLAQARVDGISDRISRVEEELEALGFSGRPDGEGLRELLADIADLVQEIGTAEAQRVLAQGLKATAEAVIGRAIELVDGFEFEAELRATGSASVQAGVQLGVEFIGGIVDAQVPFDISIVRSYNKTTDVLELTSVIEAAIDDAVAVFTTQPPRVKILLQTFFEASAQLDVIADFFARLDDLTIADLTPNSDALSFSADAALGQNITLLDLDTASIADITIPNIASGIITAEVRIPDLSLEAQAAVADLGFFREGPVVTYNFEELVADISNSSLDFSPEFAALLEARGLPTSSDDLANLRGVFLEVLAVVEETIRGEGDTDGDGDVPIFLVSPETNPLGSVFSLNLIEDAFASVTGESLGEYGFFAAVGTTENIVEVTVDLDQIVAEVVNKALGNQGLTINPLDLTISAREILDATDLSTPQKLAIRQLFDFDIGTEFVDIDVSAGVNFIQEFTLSIEDFVVAYTVEGSDDQFTVGAGEKLVLENASQFDVNGDGLIDYTAVLTPKALFSNDTELGLELGYQFDFLKSVVEASTKLPIDELFENIPGLEDLGIDTGNVLADLGFGPLLRIEGGVDLAQFDVFEELFDFPLPSISVSGSVPITDDFVEIA</sequence>
<reference evidence="2 3" key="1">
    <citation type="submission" date="2020-05" db="EMBL/GenBank/DDBJ databases">
        <title>Parvularcula mediterraneae sp. nov., isolated from polypropylene straw from shallow seawater of the seashore of Laganas in Zakynthos island, Greece.</title>
        <authorList>
            <person name="Szabo I."/>
            <person name="Al-Omari J."/>
            <person name="Rado J."/>
            <person name="Szerdahelyi G.S."/>
        </authorList>
    </citation>
    <scope>NUCLEOTIDE SEQUENCE [LARGE SCALE GENOMIC DNA]</scope>
    <source>
        <strain evidence="2 3">ZS-1/3</strain>
    </source>
</reference>
<feature type="coiled-coil region" evidence="1">
    <location>
        <begin position="378"/>
        <end position="536"/>
    </location>
</feature>
<gene>
    <name evidence="2" type="ORF">HK107_11985</name>
</gene>
<organism evidence="2 3">
    <name type="scientific">Parvularcula mediterranea</name>
    <dbReference type="NCBI Taxonomy" id="2732508"/>
    <lineage>
        <taxon>Bacteria</taxon>
        <taxon>Pseudomonadati</taxon>
        <taxon>Pseudomonadota</taxon>
        <taxon>Alphaproteobacteria</taxon>
        <taxon>Parvularculales</taxon>
        <taxon>Parvularculaceae</taxon>
        <taxon>Parvularcula</taxon>
    </lineage>
</organism>
<keyword evidence="3" id="KW-1185">Reference proteome</keyword>
<name>A0A7Y3RMX9_9PROT</name>
<dbReference type="Proteomes" id="UP000536835">
    <property type="component" value="Unassembled WGS sequence"/>
</dbReference>
<evidence type="ECO:0000256" key="1">
    <source>
        <dbReference type="SAM" id="Coils"/>
    </source>
</evidence>
<dbReference type="Gene3D" id="1.20.5.340">
    <property type="match status" value="1"/>
</dbReference>
<comment type="caution">
    <text evidence="2">The sequence shown here is derived from an EMBL/GenBank/DDBJ whole genome shotgun (WGS) entry which is preliminary data.</text>
</comment>
<keyword evidence="1" id="KW-0175">Coiled coil</keyword>
<protein>
    <submittedName>
        <fullName evidence="2">Uncharacterized protein</fullName>
    </submittedName>
</protein>
<evidence type="ECO:0000313" key="2">
    <source>
        <dbReference type="EMBL" id="NNU17041.1"/>
    </source>
</evidence>
<dbReference type="RefSeq" id="WP_173200081.1">
    <property type="nucleotide sequence ID" value="NZ_JABFCX010000003.1"/>
</dbReference>
<accession>A0A7Y3RMX9</accession>
<feature type="coiled-coil region" evidence="1">
    <location>
        <begin position="286"/>
        <end position="313"/>
    </location>
</feature>
<dbReference type="AlphaFoldDB" id="A0A7Y3RMX9"/>
<dbReference type="EMBL" id="JABFCX010000003">
    <property type="protein sequence ID" value="NNU17041.1"/>
    <property type="molecule type" value="Genomic_DNA"/>
</dbReference>
<proteinExistence type="predicted"/>